<dbReference type="PANTHER" id="PTHR15910">
    <property type="entry name" value="ARCHAEMETZINCIN"/>
    <property type="match status" value="1"/>
</dbReference>
<evidence type="ECO:0000256" key="1">
    <source>
        <dbReference type="ARBA" id="ARBA00001947"/>
    </source>
</evidence>
<dbReference type="Proteomes" id="UP000605201">
    <property type="component" value="Unassembled WGS sequence"/>
</dbReference>
<dbReference type="GO" id="GO:0006508">
    <property type="term" value="P:proteolysis"/>
    <property type="evidence" value="ECO:0007669"/>
    <property type="project" value="UniProtKB-KW"/>
</dbReference>
<dbReference type="NCBIfam" id="NF033823">
    <property type="entry name" value="archmetzin"/>
    <property type="match status" value="1"/>
</dbReference>
<evidence type="ECO:0000256" key="5">
    <source>
        <dbReference type="ARBA" id="ARBA00022833"/>
    </source>
</evidence>
<keyword evidence="5" id="KW-0862">Zinc</keyword>
<dbReference type="SUPFAM" id="SSF55486">
    <property type="entry name" value="Metalloproteases ('zincins'), catalytic domain"/>
    <property type="match status" value="1"/>
</dbReference>
<accession>A0A8J6NSS3</accession>
<dbReference type="GO" id="GO:0008237">
    <property type="term" value="F:metallopeptidase activity"/>
    <property type="evidence" value="ECO:0007669"/>
    <property type="project" value="UniProtKB-KW"/>
</dbReference>
<evidence type="ECO:0000256" key="3">
    <source>
        <dbReference type="ARBA" id="ARBA00022723"/>
    </source>
</evidence>
<dbReference type="EMBL" id="JACNIG010000217">
    <property type="protein sequence ID" value="MBC8432329.1"/>
    <property type="molecule type" value="Genomic_DNA"/>
</dbReference>
<gene>
    <name evidence="7" type="ORF">H8D96_10465</name>
</gene>
<dbReference type="Gene3D" id="3.40.390.10">
    <property type="entry name" value="Collagenase (Catalytic Domain)"/>
    <property type="match status" value="1"/>
</dbReference>
<dbReference type="CDD" id="cd11375">
    <property type="entry name" value="Peptidase_M54"/>
    <property type="match status" value="1"/>
</dbReference>
<keyword evidence="3" id="KW-0479">Metal-binding</keyword>
<evidence type="ECO:0000313" key="8">
    <source>
        <dbReference type="Proteomes" id="UP000605201"/>
    </source>
</evidence>
<dbReference type="PIRSF" id="PIRSF005785">
    <property type="entry name" value="Zn-prot_arch"/>
    <property type="match status" value="1"/>
</dbReference>
<dbReference type="InterPro" id="IPR012091">
    <property type="entry name" value="Pept_M54_archaemetzncn_arc/bac"/>
</dbReference>
<keyword evidence="4" id="KW-0378">Hydrolase</keyword>
<reference evidence="7 8" key="1">
    <citation type="submission" date="2020-08" db="EMBL/GenBank/DDBJ databases">
        <title>Bridging the membrane lipid divide: bacteria of the FCB group superphylum have the potential to synthesize archaeal ether lipids.</title>
        <authorList>
            <person name="Villanueva L."/>
            <person name="Von Meijenfeldt F.A.B."/>
            <person name="Westbye A.B."/>
            <person name="Yadav S."/>
            <person name="Hopmans E.C."/>
            <person name="Dutilh B.E."/>
            <person name="Sinninghe Damste J.S."/>
        </authorList>
    </citation>
    <scope>NUCLEOTIDE SEQUENCE [LARGE SCALE GENOMIC DNA]</scope>
    <source>
        <strain evidence="7">NIOZ-UU17</strain>
    </source>
</reference>
<keyword evidence="2" id="KW-0645">Protease</keyword>
<organism evidence="7 8">
    <name type="scientific">Candidatus Desulfatibia vada</name>
    <dbReference type="NCBI Taxonomy" id="2841696"/>
    <lineage>
        <taxon>Bacteria</taxon>
        <taxon>Pseudomonadati</taxon>
        <taxon>Thermodesulfobacteriota</taxon>
        <taxon>Desulfobacteria</taxon>
        <taxon>Desulfobacterales</taxon>
        <taxon>Desulfobacterales incertae sedis</taxon>
        <taxon>Candidatus Desulfatibia</taxon>
    </lineage>
</organism>
<evidence type="ECO:0000256" key="6">
    <source>
        <dbReference type="ARBA" id="ARBA00023049"/>
    </source>
</evidence>
<proteinExistence type="predicted"/>
<dbReference type="GO" id="GO:0008270">
    <property type="term" value="F:zinc ion binding"/>
    <property type="evidence" value="ECO:0007669"/>
    <property type="project" value="InterPro"/>
</dbReference>
<comment type="cofactor">
    <cofactor evidence="1">
        <name>Zn(2+)</name>
        <dbReference type="ChEBI" id="CHEBI:29105"/>
    </cofactor>
</comment>
<dbReference type="InterPro" id="IPR012962">
    <property type="entry name" value="Pept_M54_archaemetzincn"/>
</dbReference>
<dbReference type="PANTHER" id="PTHR15910:SF1">
    <property type="entry name" value="ARCHAEMETZINCIN-2"/>
    <property type="match status" value="1"/>
</dbReference>
<dbReference type="Pfam" id="PF07998">
    <property type="entry name" value="Peptidase_M54"/>
    <property type="match status" value="1"/>
</dbReference>
<keyword evidence="6 7" id="KW-0482">Metalloprotease</keyword>
<evidence type="ECO:0000256" key="2">
    <source>
        <dbReference type="ARBA" id="ARBA00022670"/>
    </source>
</evidence>
<protein>
    <submittedName>
        <fullName evidence="7">Archaemetzincin family Zn-dependent metalloprotease</fullName>
    </submittedName>
</protein>
<dbReference type="AlphaFoldDB" id="A0A8J6NSS3"/>
<comment type="caution">
    <text evidence="7">The sequence shown here is derived from an EMBL/GenBank/DDBJ whole genome shotgun (WGS) entry which is preliminary data.</text>
</comment>
<evidence type="ECO:0000313" key="7">
    <source>
        <dbReference type="EMBL" id="MBC8432329.1"/>
    </source>
</evidence>
<dbReference type="InterPro" id="IPR024079">
    <property type="entry name" value="MetalloPept_cat_dom_sf"/>
</dbReference>
<name>A0A8J6NSS3_9BACT</name>
<evidence type="ECO:0000256" key="4">
    <source>
        <dbReference type="ARBA" id="ARBA00022801"/>
    </source>
</evidence>
<sequence>MPRCVTICAVGSVDKSILEHLAECISARCGLTCKISLRMESPEYAYNQTRCQYNSKLILKHLLRQYPSDTLRFIGVTPADLYVPILKFVFGLAQIEGQYSIISLHRLYPQFYDQPSNPDLFLVRLEKTALHELGHTFGLTHCRDRRCVMYSSTRMEDTDFKHPDFCLTCFALFRWHLEKALDQNPV</sequence>